<keyword evidence="1" id="KW-1133">Transmembrane helix</keyword>
<accession>A0A2C9L529</accession>
<dbReference type="VEuPathDB" id="VectorBase:BGLAX_049745"/>
<reference evidence="2" key="1">
    <citation type="submission" date="2020-05" db="UniProtKB">
        <authorList>
            <consortium name="EnsemblMetazoa"/>
        </authorList>
    </citation>
    <scope>IDENTIFICATION</scope>
    <source>
        <strain evidence="2">BB02</strain>
    </source>
</reference>
<dbReference type="KEGG" id="bgt:106059188"/>
<dbReference type="AlphaFoldDB" id="A0A2C9L529"/>
<dbReference type="Proteomes" id="UP000076420">
    <property type="component" value="Unassembled WGS sequence"/>
</dbReference>
<feature type="transmembrane region" description="Helical" evidence="1">
    <location>
        <begin position="59"/>
        <end position="82"/>
    </location>
</feature>
<dbReference type="OrthoDB" id="6159090at2759"/>
<gene>
    <name evidence="2" type="primary">106059188</name>
</gene>
<evidence type="ECO:0000313" key="3">
    <source>
        <dbReference type="Proteomes" id="UP000076420"/>
    </source>
</evidence>
<protein>
    <submittedName>
        <fullName evidence="2">Uncharacterized protein</fullName>
    </submittedName>
</protein>
<organism evidence="2 3">
    <name type="scientific">Biomphalaria glabrata</name>
    <name type="common">Bloodfluke planorb</name>
    <name type="synonym">Freshwater snail</name>
    <dbReference type="NCBI Taxonomy" id="6526"/>
    <lineage>
        <taxon>Eukaryota</taxon>
        <taxon>Metazoa</taxon>
        <taxon>Spiralia</taxon>
        <taxon>Lophotrochozoa</taxon>
        <taxon>Mollusca</taxon>
        <taxon>Gastropoda</taxon>
        <taxon>Heterobranchia</taxon>
        <taxon>Euthyneura</taxon>
        <taxon>Panpulmonata</taxon>
        <taxon>Hygrophila</taxon>
        <taxon>Lymnaeoidea</taxon>
        <taxon>Planorbidae</taxon>
        <taxon>Biomphalaria</taxon>
    </lineage>
</organism>
<dbReference type="EnsemblMetazoa" id="BGLB027017-RC">
    <property type="protein sequence ID" value="BGLB027017-PC"/>
    <property type="gene ID" value="BGLB027017"/>
</dbReference>
<dbReference type="VEuPathDB" id="VectorBase:BGLB027017"/>
<keyword evidence="1" id="KW-0472">Membrane</keyword>
<sequence length="362" mass="41465">MSDKLQGCNMFTRDCYVSTSGHSSQKSLVEHFETSGPSDNVSQTKWYVRHCCREGCSKWLYILTTIVVVLLLLVVMLLSIVVNLQVKLDHFESELKSLRIGHRGLEEKVASQDNILLRSTSTSDRSLLSYKIISHRLRRQANPKQKKRRDKKKTKVQKCCQNPCIPESHGSKLGQEAIDSYCQFTQKNNTGKQLETVEFLGDFYKYYSYNNFTKTEECYNDTEYSCEVCKVTTVRYPHKYSPLHFYQKKANYSDKLIKMVNKTTFETVTSGSYLLHLNIVMIGEHNNLSVGILVNSNAVLACPKGGLLLPYEPVKRYRLCSIDGVVNVKTGDSIQIHTMEENMTVRLHQVSLFKMVLLHATN</sequence>
<name>A0A2C9L529_BIOGL</name>
<proteinExistence type="predicted"/>
<evidence type="ECO:0000256" key="1">
    <source>
        <dbReference type="SAM" id="Phobius"/>
    </source>
</evidence>
<keyword evidence="1" id="KW-0812">Transmembrane</keyword>
<evidence type="ECO:0000313" key="2">
    <source>
        <dbReference type="EnsemblMetazoa" id="BGLB027017-PC"/>
    </source>
</evidence>